<protein>
    <submittedName>
        <fullName evidence="3">Uncharacterized protein</fullName>
    </submittedName>
</protein>
<keyword evidence="2" id="KW-1133">Transmembrane helix</keyword>
<reference evidence="3 4" key="1">
    <citation type="journal article" date="2015" name="Genome Announc.">
        <title>Expanding the biotechnology potential of lactobacilli through comparative genomics of 213 strains and associated genera.</title>
        <authorList>
            <person name="Sun Z."/>
            <person name="Harris H.M."/>
            <person name="McCann A."/>
            <person name="Guo C."/>
            <person name="Argimon S."/>
            <person name="Zhang W."/>
            <person name="Yang X."/>
            <person name="Jeffery I.B."/>
            <person name="Cooney J.C."/>
            <person name="Kagawa T.F."/>
            <person name="Liu W."/>
            <person name="Song Y."/>
            <person name="Salvetti E."/>
            <person name="Wrobel A."/>
            <person name="Rasinkangas P."/>
            <person name="Parkhill J."/>
            <person name="Rea M.C."/>
            <person name="O'Sullivan O."/>
            <person name="Ritari J."/>
            <person name="Douillard F.P."/>
            <person name="Paul Ross R."/>
            <person name="Yang R."/>
            <person name="Briner A.E."/>
            <person name="Felis G.E."/>
            <person name="de Vos W.M."/>
            <person name="Barrangou R."/>
            <person name="Klaenhammer T.R."/>
            <person name="Caufield P.W."/>
            <person name="Cui Y."/>
            <person name="Zhang H."/>
            <person name="O'Toole P.W."/>
        </authorList>
    </citation>
    <scope>NUCLEOTIDE SEQUENCE [LARGE SCALE GENOMIC DNA]</scope>
    <source>
        <strain evidence="3 4">DSM 20534</strain>
    </source>
</reference>
<keyword evidence="2" id="KW-0472">Membrane</keyword>
<feature type="compositionally biased region" description="Acidic residues" evidence="1">
    <location>
        <begin position="377"/>
        <end position="386"/>
    </location>
</feature>
<gene>
    <name evidence="3" type="ORF">FC62_GL001190</name>
</gene>
<keyword evidence="4" id="KW-1185">Reference proteome</keyword>
<feature type="transmembrane region" description="Helical" evidence="2">
    <location>
        <begin position="20"/>
        <end position="41"/>
    </location>
</feature>
<accession>A0A0R1H2T3</accession>
<feature type="transmembrane region" description="Helical" evidence="2">
    <location>
        <begin position="512"/>
        <end position="533"/>
    </location>
</feature>
<dbReference type="CDD" id="cd00688">
    <property type="entry name" value="ISOPREN_C2_like"/>
    <property type="match status" value="1"/>
</dbReference>
<dbReference type="SUPFAM" id="SSF48239">
    <property type="entry name" value="Terpenoid cyclases/Protein prenyltransferases"/>
    <property type="match status" value="1"/>
</dbReference>
<evidence type="ECO:0000313" key="3">
    <source>
        <dbReference type="EMBL" id="KRK37578.1"/>
    </source>
</evidence>
<evidence type="ECO:0000313" key="4">
    <source>
        <dbReference type="Proteomes" id="UP000050909"/>
    </source>
</evidence>
<feature type="compositionally biased region" description="Polar residues" evidence="1">
    <location>
        <begin position="391"/>
        <end position="402"/>
    </location>
</feature>
<keyword evidence="2" id="KW-0812">Transmembrane</keyword>
<dbReference type="Gene3D" id="1.50.10.20">
    <property type="match status" value="1"/>
</dbReference>
<dbReference type="EMBL" id="AZCV01000004">
    <property type="protein sequence ID" value="KRK37578.1"/>
    <property type="molecule type" value="Genomic_DNA"/>
</dbReference>
<proteinExistence type="predicted"/>
<dbReference type="AlphaFoldDB" id="A0A0R1H2T3"/>
<evidence type="ECO:0000256" key="2">
    <source>
        <dbReference type="SAM" id="Phobius"/>
    </source>
</evidence>
<dbReference type="InterPro" id="IPR008930">
    <property type="entry name" value="Terpenoid_cyclase/PrenylTrfase"/>
</dbReference>
<dbReference type="PATRIC" id="fig|1423722.3.peg.1213"/>
<feature type="compositionally biased region" description="Polar residues" evidence="1">
    <location>
        <begin position="361"/>
        <end position="372"/>
    </location>
</feature>
<feature type="compositionally biased region" description="Polar residues" evidence="1">
    <location>
        <begin position="419"/>
        <end position="471"/>
    </location>
</feature>
<feature type="compositionally biased region" description="Basic and acidic residues" evidence="1">
    <location>
        <begin position="405"/>
        <end position="415"/>
    </location>
</feature>
<name>A0A0R1H2T3_9LACO</name>
<comment type="caution">
    <text evidence="3">The sequence shown here is derived from an EMBL/GenBank/DDBJ whole genome shotgun (WGS) entry which is preliminary data.</text>
</comment>
<organism evidence="3 4">
    <name type="scientific">Amylolactobacillus amylotrophicus DSM 20534</name>
    <dbReference type="NCBI Taxonomy" id="1423722"/>
    <lineage>
        <taxon>Bacteria</taxon>
        <taxon>Bacillati</taxon>
        <taxon>Bacillota</taxon>
        <taxon>Bacilli</taxon>
        <taxon>Lactobacillales</taxon>
        <taxon>Lactobacillaceae</taxon>
        <taxon>Amylolactobacillus</taxon>
    </lineage>
</organism>
<evidence type="ECO:0000256" key="1">
    <source>
        <dbReference type="SAM" id="MobiDB-lite"/>
    </source>
</evidence>
<dbReference type="Proteomes" id="UP000050909">
    <property type="component" value="Unassembled WGS sequence"/>
</dbReference>
<feature type="region of interest" description="Disordered" evidence="1">
    <location>
        <begin position="361"/>
        <end position="478"/>
    </location>
</feature>
<sequence>MCFTKRRSPMTHKQLKISKLTGALLFIMMLFPFLLVGSPGLNEHVYAVSEANQATNNQDQQYATILADSRKIVLKPIAKVNANATFYRGAYEWTFLSLGRDLGLNDRPGAFDKYLTDNVIALKVPNGIIDSRPATDYDKLVLALTAVGADVTDLSGLNLFDSLASFKEVQNQGINGVIYTLLALDAKQNYAPSKNADYTKQDLIDFILAHQKPNGGWTLFGNGPDADITAMTLQALAPYQSMVRVKAAIAKAVSLLSNVQSQSGGYYMAGSAVPTDNANSAAQVITALCSLNIDPTSAAFTKNGVSVLDNLLSFYVPQSGFKYFLEDTRQNNMATIQSYYSLISYDRYLASANRFYQMDDQQNSSVTQTNPPITDADGQDTPDQTEDTTTSINKTEVSQPDATSDDDHQTEKNAGEIRNNPQATTLSTTDFVKPMSKNSSSNNHDEQTSTVSSKQIKQATTGGNSDVTSKNSTKDDGWQFTASTFKAPKKTTSSKSKTELSSTATGFSVNNAIILSAIFIIIIGVIGTTFYAIHKKGSNE</sequence>